<dbReference type="GeneID" id="92934899"/>
<dbReference type="AlphaFoldDB" id="Q2KZR4"/>
<keyword evidence="3" id="KW-1185">Reference proteome</keyword>
<protein>
    <submittedName>
        <fullName evidence="2">Serine/threonine protein phosphatase</fullName>
        <ecNumber evidence="2">3.1.3.16</ecNumber>
    </submittedName>
</protein>
<dbReference type="Pfam" id="PF00149">
    <property type="entry name" value="Metallophos"/>
    <property type="match status" value="1"/>
</dbReference>
<dbReference type="GO" id="GO:0005737">
    <property type="term" value="C:cytoplasm"/>
    <property type="evidence" value="ECO:0007669"/>
    <property type="project" value="TreeGrafter"/>
</dbReference>
<evidence type="ECO:0000259" key="1">
    <source>
        <dbReference type="Pfam" id="PF00149"/>
    </source>
</evidence>
<dbReference type="HOGENOM" id="CLU_023125_1_0_4"/>
<dbReference type="PANTHER" id="PTHR42850:SF11">
    <property type="entry name" value="BIS(5'-NUCLEOSYL)-TETRAPHOSPHATASE [SYMMETRICAL]"/>
    <property type="match status" value="1"/>
</dbReference>
<dbReference type="GO" id="GO:0004722">
    <property type="term" value="F:protein serine/threonine phosphatase activity"/>
    <property type="evidence" value="ECO:0007669"/>
    <property type="project" value="UniProtKB-EC"/>
</dbReference>
<dbReference type="PANTHER" id="PTHR42850">
    <property type="entry name" value="METALLOPHOSPHOESTERASE"/>
    <property type="match status" value="1"/>
</dbReference>
<name>Q2KZR4_BORA1</name>
<proteinExistence type="predicted"/>
<dbReference type="STRING" id="360910.BAV2039"/>
<evidence type="ECO:0000313" key="2">
    <source>
        <dbReference type="EMBL" id="CAJ49648.1"/>
    </source>
</evidence>
<dbReference type="GO" id="GO:0008803">
    <property type="term" value="F:bis(5'-nucleosyl)-tetraphosphatase (symmetrical) activity"/>
    <property type="evidence" value="ECO:0007669"/>
    <property type="project" value="TreeGrafter"/>
</dbReference>
<evidence type="ECO:0000313" key="3">
    <source>
        <dbReference type="Proteomes" id="UP000001977"/>
    </source>
</evidence>
<organism evidence="2 3">
    <name type="scientific">Bordetella avium (strain 197N)</name>
    <dbReference type="NCBI Taxonomy" id="360910"/>
    <lineage>
        <taxon>Bacteria</taxon>
        <taxon>Pseudomonadati</taxon>
        <taxon>Pseudomonadota</taxon>
        <taxon>Betaproteobacteria</taxon>
        <taxon>Burkholderiales</taxon>
        <taxon>Alcaligenaceae</taxon>
        <taxon>Bordetella</taxon>
    </lineage>
</organism>
<dbReference type="eggNOG" id="COG0639">
    <property type="taxonomic scope" value="Bacteria"/>
</dbReference>
<sequence>MSSCVSLGPDGVLRLPRNLRGRDFAVGDIHGHFCRLQQALDEMGFESGRDRLFSVGDLIDRGPDSLAAAVWLQAPWFFAVQGNHEDMAIRHVRSGMLDQNIWRRNGGGWFLDLPPERQRVLAQCYEALPVLIEVATQAGPVVLVHADSPVQDWSCLVALTPEDRARAQWSRERLQTHNTAGVANVRAVVTGHTVVPEPLVLGNVYHIDTAGWQDEGYFTLLALDSLSAWPRPVRVGGS</sequence>
<dbReference type="InterPro" id="IPR004843">
    <property type="entry name" value="Calcineurin-like_PHP"/>
</dbReference>
<dbReference type="RefSeq" id="WP_012417705.1">
    <property type="nucleotide sequence ID" value="NC_010645.1"/>
</dbReference>
<keyword evidence="2" id="KW-0378">Hydrolase</keyword>
<dbReference type="InterPro" id="IPR050126">
    <property type="entry name" value="Ap4A_hydrolase"/>
</dbReference>
<dbReference type="KEGG" id="bav:BAV2039"/>
<dbReference type="InterPro" id="IPR029052">
    <property type="entry name" value="Metallo-depent_PP-like"/>
</dbReference>
<dbReference type="EMBL" id="AM167904">
    <property type="protein sequence ID" value="CAJ49648.1"/>
    <property type="molecule type" value="Genomic_DNA"/>
</dbReference>
<dbReference type="CDD" id="cd07424">
    <property type="entry name" value="MPP_PrpA_PrpB"/>
    <property type="match status" value="1"/>
</dbReference>
<dbReference type="Proteomes" id="UP000001977">
    <property type="component" value="Chromosome"/>
</dbReference>
<reference evidence="2 3" key="1">
    <citation type="journal article" date="2006" name="J. Bacteriol.">
        <title>Comparison of the genome sequence of the poultry pathogen Bordetella avium with those of B. bronchiseptica, B. pertussis, and B. parapertussis reveals extensive diversity in surface structures associated with host interaction.</title>
        <authorList>
            <person name="Sebaihia M."/>
            <person name="Preston A."/>
            <person name="Maskell D.J."/>
            <person name="Kuzmiak H."/>
            <person name="Connell T.D."/>
            <person name="King N.D."/>
            <person name="Orndorff P.E."/>
            <person name="Miyamoto D.M."/>
            <person name="Thomson N.R."/>
            <person name="Harris D."/>
            <person name="Goble A."/>
            <person name="Lord A."/>
            <person name="Murphy L."/>
            <person name="Quail M.A."/>
            <person name="Rutter S."/>
            <person name="Squares R."/>
            <person name="Squares S."/>
            <person name="Woodward J."/>
            <person name="Parkhill J."/>
            <person name="Temple L.M."/>
        </authorList>
    </citation>
    <scope>NUCLEOTIDE SEQUENCE [LARGE SCALE GENOMIC DNA]</scope>
    <source>
        <strain evidence="2 3">197N</strain>
    </source>
</reference>
<gene>
    <name evidence="2" type="primary">pphA</name>
    <name evidence="2" type="synonym">prpA</name>
    <name evidence="2" type="ordered locus">BAV2039</name>
</gene>
<accession>Q2KZR4</accession>
<dbReference type="Gene3D" id="3.60.21.10">
    <property type="match status" value="1"/>
</dbReference>
<dbReference type="SUPFAM" id="SSF56300">
    <property type="entry name" value="Metallo-dependent phosphatases"/>
    <property type="match status" value="1"/>
</dbReference>
<dbReference type="GO" id="GO:0110154">
    <property type="term" value="P:RNA decapping"/>
    <property type="evidence" value="ECO:0007669"/>
    <property type="project" value="TreeGrafter"/>
</dbReference>
<dbReference type="EC" id="3.1.3.16" evidence="2"/>
<feature type="domain" description="Calcineurin-like phosphoesterase" evidence="1">
    <location>
        <begin position="25"/>
        <end position="196"/>
    </location>
</feature>